<dbReference type="GO" id="GO:0004331">
    <property type="term" value="F:fructose-2,6-bisphosphate 2-phosphatase activity"/>
    <property type="evidence" value="ECO:0007669"/>
    <property type="project" value="TreeGrafter"/>
</dbReference>
<dbReference type="PIRSF" id="PIRSF000709">
    <property type="entry name" value="6PFK_2-Ptase"/>
    <property type="match status" value="1"/>
</dbReference>
<evidence type="ECO:0000256" key="4">
    <source>
        <dbReference type="PIRSR" id="PIRSR613078-3"/>
    </source>
</evidence>
<sequence length="206" mass="23747">MTTIVIVRHGETTWNRQQRLQGWAPTPLTDLGREQAGQLGAALTEGYDIDRILSSDLYRTEETVEILREHFDAHVTFESAWRERDIGIYQGLQFDELLERFPEHDLGETGSEAAYRRTESGERLVDVRDRVIERWETILAGCESRETILIVTHGGPIRLLLGYLKDIDIAESIMEQSQENCSINEFEFDHKTDAVRIVRENDTSHC</sequence>
<evidence type="ECO:0000313" key="5">
    <source>
        <dbReference type="EMBL" id="MCU4742726.1"/>
    </source>
</evidence>
<comment type="caution">
    <text evidence="5">The sequence shown here is derived from an EMBL/GenBank/DDBJ whole genome shotgun (WGS) entry which is preliminary data.</text>
</comment>
<dbReference type="GO" id="GO:0043456">
    <property type="term" value="P:regulation of pentose-phosphate shunt"/>
    <property type="evidence" value="ECO:0007669"/>
    <property type="project" value="TreeGrafter"/>
</dbReference>
<feature type="binding site" evidence="3">
    <location>
        <begin position="8"/>
        <end position="15"/>
    </location>
    <ligand>
        <name>substrate</name>
    </ligand>
</feature>
<dbReference type="AlphaFoldDB" id="A0AAP2Z051"/>
<organism evidence="5 6">
    <name type="scientific">Natronoglomus mannanivorans</name>
    <dbReference type="NCBI Taxonomy" id="2979990"/>
    <lineage>
        <taxon>Archaea</taxon>
        <taxon>Methanobacteriati</taxon>
        <taxon>Methanobacteriota</taxon>
        <taxon>Stenosarchaea group</taxon>
        <taxon>Halobacteria</taxon>
        <taxon>Halobacteriales</taxon>
        <taxon>Natrialbaceae</taxon>
        <taxon>Natronoglomus</taxon>
    </lineage>
</organism>
<dbReference type="InterPro" id="IPR001345">
    <property type="entry name" value="PG/BPGM_mutase_AS"/>
</dbReference>
<dbReference type="InterPro" id="IPR029033">
    <property type="entry name" value="His_PPase_superfam"/>
</dbReference>
<dbReference type="GO" id="GO:0005829">
    <property type="term" value="C:cytosol"/>
    <property type="evidence" value="ECO:0007669"/>
    <property type="project" value="TreeGrafter"/>
</dbReference>
<protein>
    <submittedName>
        <fullName evidence="5">Histidine phosphatase family protein</fullName>
    </submittedName>
</protein>
<dbReference type="CDD" id="cd07067">
    <property type="entry name" value="HP_PGM_like"/>
    <property type="match status" value="1"/>
</dbReference>
<evidence type="ECO:0000256" key="3">
    <source>
        <dbReference type="PIRSR" id="PIRSR613078-2"/>
    </source>
</evidence>
<evidence type="ECO:0000256" key="1">
    <source>
        <dbReference type="ARBA" id="ARBA00022801"/>
    </source>
</evidence>
<dbReference type="GO" id="GO:0045820">
    <property type="term" value="P:negative regulation of glycolytic process"/>
    <property type="evidence" value="ECO:0007669"/>
    <property type="project" value="TreeGrafter"/>
</dbReference>
<feature type="site" description="Transition state stabilizer" evidence="4">
    <location>
        <position position="153"/>
    </location>
</feature>
<dbReference type="InterPro" id="IPR013078">
    <property type="entry name" value="His_Pase_superF_clade-1"/>
</dbReference>
<dbReference type="SMART" id="SM00855">
    <property type="entry name" value="PGAM"/>
    <property type="match status" value="1"/>
</dbReference>
<feature type="active site" description="Tele-phosphohistidine intermediate" evidence="2">
    <location>
        <position position="9"/>
    </location>
</feature>
<feature type="binding site" evidence="3">
    <location>
        <position position="59"/>
    </location>
    <ligand>
        <name>substrate</name>
    </ligand>
</feature>
<feature type="active site" description="Proton donor/acceptor" evidence="2">
    <location>
        <position position="83"/>
    </location>
</feature>
<dbReference type="Pfam" id="PF00300">
    <property type="entry name" value="His_Phos_1"/>
    <property type="match status" value="1"/>
</dbReference>
<name>A0AAP2Z051_9EURY</name>
<dbReference type="RefSeq" id="WP_338004546.1">
    <property type="nucleotide sequence ID" value="NZ_JAOPKA010000010.1"/>
</dbReference>
<proteinExistence type="predicted"/>
<dbReference type="InterPro" id="IPR051695">
    <property type="entry name" value="Phosphoglycerate_Mutase"/>
</dbReference>
<dbReference type="EMBL" id="JAOPKA010000010">
    <property type="protein sequence ID" value="MCU4742726.1"/>
    <property type="molecule type" value="Genomic_DNA"/>
</dbReference>
<dbReference type="PANTHER" id="PTHR46517:SF1">
    <property type="entry name" value="FRUCTOSE-2,6-BISPHOSPHATASE TIGAR"/>
    <property type="match status" value="1"/>
</dbReference>
<dbReference type="SUPFAM" id="SSF53254">
    <property type="entry name" value="Phosphoglycerate mutase-like"/>
    <property type="match status" value="1"/>
</dbReference>
<gene>
    <name evidence="5" type="ORF">OB960_15130</name>
</gene>
<dbReference type="Proteomes" id="UP001321018">
    <property type="component" value="Unassembled WGS sequence"/>
</dbReference>
<dbReference type="Gene3D" id="3.40.50.1240">
    <property type="entry name" value="Phosphoglycerate mutase-like"/>
    <property type="match status" value="1"/>
</dbReference>
<evidence type="ECO:0000256" key="2">
    <source>
        <dbReference type="PIRSR" id="PIRSR613078-1"/>
    </source>
</evidence>
<evidence type="ECO:0000313" key="6">
    <source>
        <dbReference type="Proteomes" id="UP001321018"/>
    </source>
</evidence>
<dbReference type="PROSITE" id="PS00175">
    <property type="entry name" value="PG_MUTASE"/>
    <property type="match status" value="1"/>
</dbReference>
<keyword evidence="1" id="KW-0378">Hydrolase</keyword>
<dbReference type="PANTHER" id="PTHR46517">
    <property type="entry name" value="FRUCTOSE-2,6-BISPHOSPHATASE TIGAR"/>
    <property type="match status" value="1"/>
</dbReference>
<reference evidence="5" key="1">
    <citation type="submission" date="2022-09" db="EMBL/GenBank/DDBJ databases">
        <title>Enrichment on poylsaccharides allowed isolation of novel metabolic and taxonomic groups of Haloarchaea.</title>
        <authorList>
            <person name="Sorokin D.Y."/>
            <person name="Elcheninov A.G."/>
            <person name="Khizhniak T.V."/>
            <person name="Kolganova T.V."/>
            <person name="Kublanov I.V."/>
        </authorList>
    </citation>
    <scope>NUCLEOTIDE SEQUENCE</scope>
    <source>
        <strain evidence="5">AArc-xg1-1</strain>
    </source>
</reference>
<accession>A0AAP2Z051</accession>